<evidence type="ECO:0000259" key="2">
    <source>
        <dbReference type="Pfam" id="PF03544"/>
    </source>
</evidence>
<evidence type="ECO:0000256" key="1">
    <source>
        <dbReference type="SAM" id="SignalP"/>
    </source>
</evidence>
<gene>
    <name evidence="3" type="ORF">GCM10023183_18100</name>
</gene>
<dbReference type="SUPFAM" id="SSF74653">
    <property type="entry name" value="TolA/TonB C-terminal domain"/>
    <property type="match status" value="1"/>
</dbReference>
<dbReference type="Gene3D" id="3.30.1150.10">
    <property type="match status" value="1"/>
</dbReference>
<dbReference type="Proteomes" id="UP001501844">
    <property type="component" value="Unassembled WGS sequence"/>
</dbReference>
<organism evidence="3 4">
    <name type="scientific">Nibribacter koreensis</name>
    <dbReference type="NCBI Taxonomy" id="1084519"/>
    <lineage>
        <taxon>Bacteria</taxon>
        <taxon>Pseudomonadati</taxon>
        <taxon>Bacteroidota</taxon>
        <taxon>Cytophagia</taxon>
        <taxon>Cytophagales</taxon>
        <taxon>Hymenobacteraceae</taxon>
        <taxon>Nibribacter</taxon>
    </lineage>
</organism>
<sequence>MKANMYSQFIKSFFLLLAFALGYANLTFAQGKPPVANPHVEDTSNVYIAVEKMPEYPGGENAMFNYLSSQFVYPETLKKDSITGTAVATFIVGINGKVHEVQILRKVHPLIDAELVRVLQSMPHWVPGQQNGRVIRVKYAIPYRIVSSNVQKPAVKNEEGKIYAATEVPPAFPGGQKALERFLRKNYTAPSHVAIKNPYKVVVISTILNKDGSIRTTETKLLKGVAAAVDDRLIQLINSLPSFAPASQNNQPVAHIQVFAIKIDESGHFVRLEQGHTVPAGNLKQ</sequence>
<comment type="caution">
    <text evidence="3">The sequence shown here is derived from an EMBL/GenBank/DDBJ whole genome shotgun (WGS) entry which is preliminary data.</text>
</comment>
<dbReference type="PANTHER" id="PTHR33446:SF2">
    <property type="entry name" value="PROTEIN TONB"/>
    <property type="match status" value="1"/>
</dbReference>
<accession>A0ABP8FIK5</accession>
<dbReference type="InterPro" id="IPR037682">
    <property type="entry name" value="TonB_C"/>
</dbReference>
<proteinExistence type="predicted"/>
<dbReference type="PANTHER" id="PTHR33446">
    <property type="entry name" value="PROTEIN TONB-RELATED"/>
    <property type="match status" value="1"/>
</dbReference>
<feature type="domain" description="TonB C-terminal" evidence="2">
    <location>
        <begin position="70"/>
        <end position="143"/>
    </location>
</feature>
<keyword evidence="1" id="KW-0732">Signal</keyword>
<keyword evidence="4" id="KW-1185">Reference proteome</keyword>
<protein>
    <recommendedName>
        <fullName evidence="2">TonB C-terminal domain-containing protein</fullName>
    </recommendedName>
</protein>
<dbReference type="Pfam" id="PF03544">
    <property type="entry name" value="TonB_C"/>
    <property type="match status" value="1"/>
</dbReference>
<evidence type="ECO:0000313" key="4">
    <source>
        <dbReference type="Proteomes" id="UP001501844"/>
    </source>
</evidence>
<feature type="chain" id="PRO_5045471353" description="TonB C-terminal domain-containing protein" evidence="1">
    <location>
        <begin position="30"/>
        <end position="285"/>
    </location>
</feature>
<evidence type="ECO:0000313" key="3">
    <source>
        <dbReference type="EMBL" id="GAA4304642.1"/>
    </source>
</evidence>
<dbReference type="EMBL" id="BAABGX010000002">
    <property type="protein sequence ID" value="GAA4304642.1"/>
    <property type="molecule type" value="Genomic_DNA"/>
</dbReference>
<reference evidence="4" key="1">
    <citation type="journal article" date="2019" name="Int. J. Syst. Evol. Microbiol.">
        <title>The Global Catalogue of Microorganisms (GCM) 10K type strain sequencing project: providing services to taxonomists for standard genome sequencing and annotation.</title>
        <authorList>
            <consortium name="The Broad Institute Genomics Platform"/>
            <consortium name="The Broad Institute Genome Sequencing Center for Infectious Disease"/>
            <person name="Wu L."/>
            <person name="Ma J."/>
        </authorList>
    </citation>
    <scope>NUCLEOTIDE SEQUENCE [LARGE SCALE GENOMIC DNA]</scope>
    <source>
        <strain evidence="4">JCM 17917</strain>
    </source>
</reference>
<name>A0ABP8FIK5_9BACT</name>
<feature type="signal peptide" evidence="1">
    <location>
        <begin position="1"/>
        <end position="29"/>
    </location>
</feature>
<dbReference type="InterPro" id="IPR051045">
    <property type="entry name" value="TonB-dependent_transducer"/>
</dbReference>